<evidence type="ECO:0000256" key="3">
    <source>
        <dbReference type="ARBA" id="ARBA00022989"/>
    </source>
</evidence>
<dbReference type="InterPro" id="IPR008952">
    <property type="entry name" value="Tetraspanin_EC2_sf"/>
</dbReference>
<evidence type="ECO:0000256" key="4">
    <source>
        <dbReference type="ARBA" id="ARBA00023136"/>
    </source>
</evidence>
<dbReference type="Pfam" id="PF00335">
    <property type="entry name" value="Tetraspanin"/>
    <property type="match status" value="1"/>
</dbReference>
<evidence type="ECO:0000256" key="1">
    <source>
        <dbReference type="ARBA" id="ARBA00004141"/>
    </source>
</evidence>
<keyword evidence="4 5" id="KW-0472">Membrane</keyword>
<comment type="subcellular location">
    <subcellularLocation>
        <location evidence="1">Membrane</location>
        <topology evidence="1">Multi-pass membrane protein</topology>
    </subcellularLocation>
</comment>
<dbReference type="SUPFAM" id="SSF48652">
    <property type="entry name" value="Tetraspanin"/>
    <property type="match status" value="1"/>
</dbReference>
<keyword evidence="7" id="KW-1185">Reference proteome</keyword>
<feature type="transmembrane region" description="Helical" evidence="5">
    <location>
        <begin position="26"/>
        <end position="47"/>
    </location>
</feature>
<organism evidence="6 7">
    <name type="scientific">Nezara viridula</name>
    <name type="common">Southern green stink bug</name>
    <name type="synonym">Cimex viridulus</name>
    <dbReference type="NCBI Taxonomy" id="85310"/>
    <lineage>
        <taxon>Eukaryota</taxon>
        <taxon>Metazoa</taxon>
        <taxon>Ecdysozoa</taxon>
        <taxon>Arthropoda</taxon>
        <taxon>Hexapoda</taxon>
        <taxon>Insecta</taxon>
        <taxon>Pterygota</taxon>
        <taxon>Neoptera</taxon>
        <taxon>Paraneoptera</taxon>
        <taxon>Hemiptera</taxon>
        <taxon>Heteroptera</taxon>
        <taxon>Panheteroptera</taxon>
        <taxon>Pentatomomorpha</taxon>
        <taxon>Pentatomoidea</taxon>
        <taxon>Pentatomidae</taxon>
        <taxon>Pentatominae</taxon>
        <taxon>Nezara</taxon>
    </lineage>
</organism>
<dbReference type="Gene3D" id="1.10.1450.10">
    <property type="entry name" value="Tetraspanin"/>
    <property type="match status" value="1"/>
</dbReference>
<accession>A0A9P0H9A8</accession>
<dbReference type="InterPro" id="IPR018499">
    <property type="entry name" value="Tetraspanin/Peripherin"/>
</dbReference>
<feature type="transmembrane region" description="Helical" evidence="5">
    <location>
        <begin position="67"/>
        <end position="85"/>
    </location>
</feature>
<evidence type="ECO:0008006" key="8">
    <source>
        <dbReference type="Google" id="ProtNLM"/>
    </source>
</evidence>
<sequence>MKTPVVYVWSASDQEKYQKYEEAARWLMAPLILLGLLIFIVSLWAFIEFRDCSWKIAPPTASYPVLIIFFIISIIILLLSAYGLVIFNREDLKHMSLFIRFCTLFSVLSVILMIILWICTVYMQSGKFTIDSMQLSYICLKETSECWDNIQEIHGCCGWNSPKDWKIIPHSCCDYYINYGKEICEKSKNLEGIPVEAAYQEGCKNHLYSRSLIYILLTSISWVLCILLFLVVIFLAIHLLRGLKIKEKLEPIIG</sequence>
<dbReference type="EMBL" id="OV725080">
    <property type="protein sequence ID" value="CAH1397773.1"/>
    <property type="molecule type" value="Genomic_DNA"/>
</dbReference>
<feature type="transmembrane region" description="Helical" evidence="5">
    <location>
        <begin position="212"/>
        <end position="240"/>
    </location>
</feature>
<keyword evidence="3 5" id="KW-1133">Transmembrane helix</keyword>
<evidence type="ECO:0000313" key="6">
    <source>
        <dbReference type="EMBL" id="CAH1397773.1"/>
    </source>
</evidence>
<reference evidence="6" key="1">
    <citation type="submission" date="2022-01" db="EMBL/GenBank/DDBJ databases">
        <authorList>
            <person name="King R."/>
        </authorList>
    </citation>
    <scope>NUCLEOTIDE SEQUENCE</scope>
</reference>
<dbReference type="Proteomes" id="UP001152798">
    <property type="component" value="Chromosome 4"/>
</dbReference>
<evidence type="ECO:0000256" key="2">
    <source>
        <dbReference type="ARBA" id="ARBA00022692"/>
    </source>
</evidence>
<keyword evidence="2 5" id="KW-0812">Transmembrane</keyword>
<gene>
    <name evidence="6" type="ORF">NEZAVI_LOCUS7548</name>
</gene>
<feature type="transmembrane region" description="Helical" evidence="5">
    <location>
        <begin position="97"/>
        <end position="123"/>
    </location>
</feature>
<evidence type="ECO:0000313" key="7">
    <source>
        <dbReference type="Proteomes" id="UP001152798"/>
    </source>
</evidence>
<name>A0A9P0H9A8_NEZVI</name>
<evidence type="ECO:0000256" key="5">
    <source>
        <dbReference type="SAM" id="Phobius"/>
    </source>
</evidence>
<protein>
    <recommendedName>
        <fullName evidence="8">Tetraspanin</fullName>
    </recommendedName>
</protein>
<proteinExistence type="predicted"/>
<dbReference type="AlphaFoldDB" id="A0A9P0H9A8"/>
<dbReference type="GO" id="GO:0016020">
    <property type="term" value="C:membrane"/>
    <property type="evidence" value="ECO:0007669"/>
    <property type="project" value="UniProtKB-SubCell"/>
</dbReference>